<comment type="similarity">
    <text evidence="5">Belongs to the CbiD family.</text>
</comment>
<evidence type="ECO:0000256" key="5">
    <source>
        <dbReference type="HAMAP-Rule" id="MF_00787"/>
    </source>
</evidence>
<evidence type="ECO:0000256" key="1">
    <source>
        <dbReference type="ARBA" id="ARBA00022573"/>
    </source>
</evidence>
<dbReference type="NCBIfam" id="NF000849">
    <property type="entry name" value="PRK00075.1-1"/>
    <property type="match status" value="1"/>
</dbReference>
<dbReference type="PANTHER" id="PTHR35863">
    <property type="entry name" value="COBALT-PRECORRIN-5B C(1)-METHYLTRANSFERASE"/>
    <property type="match status" value="1"/>
</dbReference>
<keyword evidence="3 5" id="KW-0808">Transferase</keyword>
<dbReference type="GO" id="GO:0019251">
    <property type="term" value="P:anaerobic cobalamin biosynthetic process"/>
    <property type="evidence" value="ECO:0007669"/>
    <property type="project" value="UniProtKB-UniRule"/>
</dbReference>
<dbReference type="Gene3D" id="3.30.2110.10">
    <property type="entry name" value="CbiD-like"/>
    <property type="match status" value="1"/>
</dbReference>
<keyword evidence="4 5" id="KW-0949">S-adenosyl-L-methionine</keyword>
<dbReference type="InterPro" id="IPR036074">
    <property type="entry name" value="CbiD_sf"/>
</dbReference>
<dbReference type="STRING" id="29539.SAMN02745716_1226"/>
<protein>
    <recommendedName>
        <fullName evidence="5">Cobalt-precorrin-5B C(1)-methyltransferase</fullName>
        <ecNumber evidence="5">2.1.1.195</ecNumber>
    </recommendedName>
    <alternativeName>
        <fullName evidence="5">Cobalt-precorrin-6A synthase</fullName>
    </alternativeName>
</protein>
<dbReference type="HAMAP" id="MF_00787">
    <property type="entry name" value="CbiD"/>
    <property type="match status" value="1"/>
</dbReference>
<keyword evidence="1 5" id="KW-0169">Cobalamin biosynthesis</keyword>
<accession>A0A1H6FRR7</accession>
<name>A0A1H6FRR7_THEAL</name>
<dbReference type="UniPathway" id="UPA00148">
    <property type="reaction ID" value="UER00227"/>
</dbReference>
<dbReference type="Proteomes" id="UP000222056">
    <property type="component" value="Unassembled WGS sequence"/>
</dbReference>
<dbReference type="OrthoDB" id="6439987at2"/>
<proteinExistence type="inferred from homology"/>
<comment type="pathway">
    <text evidence="5">Cofactor biosynthesis; adenosylcobalamin biosynthesis; cob(II)yrinate a,c-diamide from sirohydrochlorin (anaerobic route): step 6/10.</text>
</comment>
<dbReference type="InterPro" id="IPR002748">
    <property type="entry name" value="CbiD"/>
</dbReference>
<evidence type="ECO:0000256" key="3">
    <source>
        <dbReference type="ARBA" id="ARBA00022679"/>
    </source>
</evidence>
<dbReference type="RefSeq" id="WP_093117398.1">
    <property type="nucleotide sequence ID" value="NZ_FNWJ01000001.1"/>
</dbReference>
<comment type="catalytic activity">
    <reaction evidence="5">
        <text>Co-precorrin-5B + S-adenosyl-L-methionine = Co-precorrin-6A + S-adenosyl-L-homocysteine</text>
        <dbReference type="Rhea" id="RHEA:26285"/>
        <dbReference type="ChEBI" id="CHEBI:57856"/>
        <dbReference type="ChEBI" id="CHEBI:59789"/>
        <dbReference type="ChEBI" id="CHEBI:60063"/>
        <dbReference type="ChEBI" id="CHEBI:60064"/>
        <dbReference type="EC" id="2.1.1.195"/>
    </reaction>
</comment>
<evidence type="ECO:0000313" key="7">
    <source>
        <dbReference type="Proteomes" id="UP000222056"/>
    </source>
</evidence>
<dbReference type="NCBIfam" id="TIGR00312">
    <property type="entry name" value="cbiD"/>
    <property type="match status" value="1"/>
</dbReference>
<reference evidence="7" key="1">
    <citation type="submission" date="2016-10" db="EMBL/GenBank/DDBJ databases">
        <authorList>
            <person name="Varghese N."/>
            <person name="Submissions S."/>
        </authorList>
    </citation>
    <scope>NUCLEOTIDE SEQUENCE [LARGE SCALE GENOMIC DNA]</scope>
    <source>
        <strain evidence="7">ATCC 35263</strain>
    </source>
</reference>
<dbReference type="SUPFAM" id="SSF111342">
    <property type="entry name" value="CbiD-like"/>
    <property type="match status" value="1"/>
</dbReference>
<dbReference type="EC" id="2.1.1.195" evidence="5"/>
<dbReference type="PANTHER" id="PTHR35863:SF1">
    <property type="entry name" value="COBALT-PRECORRIN-5B C(1)-METHYLTRANSFERASE"/>
    <property type="match status" value="1"/>
</dbReference>
<dbReference type="AlphaFoldDB" id="A0A1H6FRR7"/>
<comment type="function">
    <text evidence="5">Catalyzes the methylation of C-1 in cobalt-precorrin-5B to form cobalt-precorrin-6A.</text>
</comment>
<sequence>MPRRSSTSDAGSGERRRGKLRYGWTTGACAQAAAAAAFEALISGRFPDPVTIELPRGRRPAFPLAARELGDGWARACVRKDAGDDPDVTHGALICATVRWRDQAATGTFFRAGPGVGTVTLPGLPVPVGEPAINPAPRRMIRAELARVGARHGLVYDPELGPPLVVELSVPGGEELAKRTWNPRLGIVGGISILGTTGVVVPYSCSAWIASIRQAVDVAMRQGLDHLAAATGDVSARAAQKRHHLPQLAVVDMGDFVQATLRHIARRKPRHLTLAGGFGKFSKLAAGALDLHSSRSQVDRSFLASLARERGADARLVRSIEQANSALEVLERCRASGVAIGTAVAERALEVARRELDAELSLDVLVVDRAGRIVGEAATP</sequence>
<keyword evidence="7" id="KW-1185">Reference proteome</keyword>
<dbReference type="Pfam" id="PF01888">
    <property type="entry name" value="CbiD"/>
    <property type="match status" value="1"/>
</dbReference>
<dbReference type="GO" id="GO:0043780">
    <property type="term" value="F:cobalt-precorrin-5B C1-methyltransferase activity"/>
    <property type="evidence" value="ECO:0007669"/>
    <property type="project" value="RHEA"/>
</dbReference>
<dbReference type="EMBL" id="FNWJ01000001">
    <property type="protein sequence ID" value="SEH12858.1"/>
    <property type="molecule type" value="Genomic_DNA"/>
</dbReference>
<gene>
    <name evidence="5" type="primary">cbiD</name>
    <name evidence="6" type="ORF">SAMN02745716_1226</name>
</gene>
<evidence type="ECO:0000256" key="4">
    <source>
        <dbReference type="ARBA" id="ARBA00022691"/>
    </source>
</evidence>
<keyword evidence="2 5" id="KW-0489">Methyltransferase</keyword>
<organism evidence="6 7">
    <name type="scientific">Thermoleophilum album</name>
    <dbReference type="NCBI Taxonomy" id="29539"/>
    <lineage>
        <taxon>Bacteria</taxon>
        <taxon>Bacillati</taxon>
        <taxon>Actinomycetota</taxon>
        <taxon>Thermoleophilia</taxon>
        <taxon>Thermoleophilales</taxon>
        <taxon>Thermoleophilaceae</taxon>
        <taxon>Thermoleophilum</taxon>
    </lineage>
</organism>
<dbReference type="GO" id="GO:0032259">
    <property type="term" value="P:methylation"/>
    <property type="evidence" value="ECO:0007669"/>
    <property type="project" value="UniProtKB-KW"/>
</dbReference>
<evidence type="ECO:0000313" key="6">
    <source>
        <dbReference type="EMBL" id="SEH12858.1"/>
    </source>
</evidence>
<evidence type="ECO:0000256" key="2">
    <source>
        <dbReference type="ARBA" id="ARBA00022603"/>
    </source>
</evidence>
<dbReference type="PIRSF" id="PIRSF026782">
    <property type="entry name" value="CbiD"/>
    <property type="match status" value="1"/>
</dbReference>